<feature type="compositionally biased region" description="Basic and acidic residues" evidence="1">
    <location>
        <begin position="173"/>
        <end position="186"/>
    </location>
</feature>
<proteinExistence type="predicted"/>
<dbReference type="Proteomes" id="UP000076744">
    <property type="component" value="Unassembled WGS sequence"/>
</dbReference>
<name>A0A168EDG4_CORFA</name>
<dbReference type="RefSeq" id="XP_018708639.1">
    <property type="nucleotide sequence ID" value="XM_018844189.1"/>
</dbReference>
<dbReference type="EMBL" id="AZHB01000001">
    <property type="protein sequence ID" value="OAA73681.1"/>
    <property type="molecule type" value="Genomic_DNA"/>
</dbReference>
<dbReference type="STRING" id="1081104.A0A168EDG4"/>
<keyword evidence="3" id="KW-1185">Reference proteome</keyword>
<dbReference type="GeneID" id="30016874"/>
<evidence type="ECO:0000313" key="3">
    <source>
        <dbReference type="Proteomes" id="UP000076744"/>
    </source>
</evidence>
<evidence type="ECO:0000313" key="2">
    <source>
        <dbReference type="EMBL" id="OAA73681.1"/>
    </source>
</evidence>
<organism evidence="2 3">
    <name type="scientific">Cordyceps fumosorosea (strain ARSEF 2679)</name>
    <name type="common">Isaria fumosorosea</name>
    <dbReference type="NCBI Taxonomy" id="1081104"/>
    <lineage>
        <taxon>Eukaryota</taxon>
        <taxon>Fungi</taxon>
        <taxon>Dikarya</taxon>
        <taxon>Ascomycota</taxon>
        <taxon>Pezizomycotina</taxon>
        <taxon>Sordariomycetes</taxon>
        <taxon>Hypocreomycetidae</taxon>
        <taxon>Hypocreales</taxon>
        <taxon>Cordycipitaceae</taxon>
        <taxon>Cordyceps</taxon>
    </lineage>
</organism>
<accession>A0A168EDG4</accession>
<evidence type="ECO:0000256" key="1">
    <source>
        <dbReference type="SAM" id="MobiDB-lite"/>
    </source>
</evidence>
<reference evidence="2 3" key="1">
    <citation type="journal article" date="2016" name="Genome Biol. Evol.">
        <title>Divergent and convergent evolution of fungal pathogenicity.</title>
        <authorList>
            <person name="Shang Y."/>
            <person name="Xiao G."/>
            <person name="Zheng P."/>
            <person name="Cen K."/>
            <person name="Zhan S."/>
            <person name="Wang C."/>
        </authorList>
    </citation>
    <scope>NUCLEOTIDE SEQUENCE [LARGE SCALE GENOMIC DNA]</scope>
    <source>
        <strain evidence="2 3">ARSEF 2679</strain>
    </source>
</reference>
<feature type="region of interest" description="Disordered" evidence="1">
    <location>
        <begin position="132"/>
        <end position="204"/>
    </location>
</feature>
<gene>
    <name evidence="2" type="ORF">ISF_00582</name>
</gene>
<sequence>MPEADDRHNAQQVSGNGEEYKFHFSGDRCCRIRNGIGSAKNLPNRSGWIPAIELPELSIIKRKFLKTHPEANWHLPWPPHDMGACSALRPIPEVAGVSEEGGGGAAGSGRCRGRGGAVPRWSYAASAKRKRSIMKKRDADDEYNSDGTNTTGADNELAAHGQSWIMHKKKRRRLDDATYRPQRDEHPDSDDEEMLVGGGAPERLRQVRHEMEQEISTCEAVTGV</sequence>
<protein>
    <submittedName>
        <fullName evidence="2">Uncharacterized protein</fullName>
    </submittedName>
</protein>
<dbReference type="OrthoDB" id="4850289at2759"/>
<comment type="caution">
    <text evidence="2">The sequence shown here is derived from an EMBL/GenBank/DDBJ whole genome shotgun (WGS) entry which is preliminary data.</text>
</comment>
<dbReference type="AlphaFoldDB" id="A0A168EDG4"/>